<evidence type="ECO:0000313" key="2">
    <source>
        <dbReference type="Proteomes" id="UP000472271"/>
    </source>
</evidence>
<keyword evidence="2" id="KW-1185">Reference proteome</keyword>
<accession>A0A672ZGK9</accession>
<dbReference type="InParanoid" id="A0A672ZGK9"/>
<sequence>MGRGVFYLRVFPSALPPPAYILLAVIQPGESVGGANAAFMCYGNRGFSRMTRKRFEMSHFVYRFFRFTCPQWLRTRGSVTAVCSSGH</sequence>
<name>A0A672ZGK9_9TELE</name>
<dbReference type="Proteomes" id="UP000472271">
    <property type="component" value="Chromosome 10"/>
</dbReference>
<evidence type="ECO:0000313" key="1">
    <source>
        <dbReference type="Ensembl" id="ENSSORP00005016175.1"/>
    </source>
</evidence>
<reference evidence="1" key="2">
    <citation type="submission" date="2025-08" db="UniProtKB">
        <authorList>
            <consortium name="Ensembl"/>
        </authorList>
    </citation>
    <scope>IDENTIFICATION</scope>
</reference>
<dbReference type="Ensembl" id="ENSSORT00005016682.1">
    <property type="protein sequence ID" value="ENSSORP00005016175.1"/>
    <property type="gene ID" value="ENSSORG00005008195.1"/>
</dbReference>
<reference evidence="1" key="3">
    <citation type="submission" date="2025-09" db="UniProtKB">
        <authorList>
            <consortium name="Ensembl"/>
        </authorList>
    </citation>
    <scope>IDENTIFICATION</scope>
</reference>
<reference evidence="1" key="1">
    <citation type="submission" date="2019-06" db="EMBL/GenBank/DDBJ databases">
        <authorList>
            <consortium name="Wellcome Sanger Institute Data Sharing"/>
        </authorList>
    </citation>
    <scope>NUCLEOTIDE SEQUENCE [LARGE SCALE GENOMIC DNA]</scope>
</reference>
<protein>
    <submittedName>
        <fullName evidence="1">Uncharacterized protein</fullName>
    </submittedName>
</protein>
<dbReference type="AlphaFoldDB" id="A0A672ZGK9"/>
<proteinExistence type="predicted"/>
<organism evidence="1 2">
    <name type="scientific">Sphaeramia orbicularis</name>
    <name type="common">orbiculate cardinalfish</name>
    <dbReference type="NCBI Taxonomy" id="375764"/>
    <lineage>
        <taxon>Eukaryota</taxon>
        <taxon>Metazoa</taxon>
        <taxon>Chordata</taxon>
        <taxon>Craniata</taxon>
        <taxon>Vertebrata</taxon>
        <taxon>Euteleostomi</taxon>
        <taxon>Actinopterygii</taxon>
        <taxon>Neopterygii</taxon>
        <taxon>Teleostei</taxon>
        <taxon>Neoteleostei</taxon>
        <taxon>Acanthomorphata</taxon>
        <taxon>Gobiaria</taxon>
        <taxon>Kurtiformes</taxon>
        <taxon>Apogonoidei</taxon>
        <taxon>Apogonidae</taxon>
        <taxon>Apogoninae</taxon>
        <taxon>Sphaeramia</taxon>
    </lineage>
</organism>